<dbReference type="InterPro" id="IPR007801">
    <property type="entry name" value="MbnB/TglH/ChrH"/>
</dbReference>
<proteinExistence type="predicted"/>
<dbReference type="Pfam" id="PF05114">
    <property type="entry name" value="MbnB_TglH_ChrH"/>
    <property type="match status" value="1"/>
</dbReference>
<evidence type="ECO:0000313" key="2">
    <source>
        <dbReference type="Proteomes" id="UP000252357"/>
    </source>
</evidence>
<protein>
    <submittedName>
        <fullName evidence="1">DUF692 domain-containing protein</fullName>
    </submittedName>
</protein>
<dbReference type="RefSeq" id="WP_114402858.1">
    <property type="nucleotide sequence ID" value="NZ_QPGB01000003.1"/>
</dbReference>
<dbReference type="OrthoDB" id="9763101at2"/>
<accession>A0A368L1D3</accession>
<dbReference type="InterPro" id="IPR036237">
    <property type="entry name" value="Xyl_isomerase-like_sf"/>
</dbReference>
<dbReference type="Gene3D" id="3.20.20.150">
    <property type="entry name" value="Divalent-metal-dependent TIM barrel enzymes"/>
    <property type="match status" value="1"/>
</dbReference>
<comment type="caution">
    <text evidence="1">The sequence shown here is derived from an EMBL/GenBank/DDBJ whole genome shotgun (WGS) entry which is preliminary data.</text>
</comment>
<dbReference type="AlphaFoldDB" id="A0A368L1D3"/>
<dbReference type="EMBL" id="QPGB01000003">
    <property type="protein sequence ID" value="RCS57377.1"/>
    <property type="molecule type" value="Genomic_DNA"/>
</dbReference>
<dbReference type="Proteomes" id="UP000252357">
    <property type="component" value="Unassembled WGS sequence"/>
</dbReference>
<gene>
    <name evidence="1" type="ORF">DU000_07890</name>
</gene>
<evidence type="ECO:0000313" key="1">
    <source>
        <dbReference type="EMBL" id="RCS57377.1"/>
    </source>
</evidence>
<dbReference type="PANTHER" id="PTHR42194:SF1">
    <property type="entry name" value="UPF0276 PROTEIN HI_1600"/>
    <property type="match status" value="1"/>
</dbReference>
<dbReference type="NCBIfam" id="NF003818">
    <property type="entry name" value="PRK05409.1"/>
    <property type="match status" value="1"/>
</dbReference>
<dbReference type="SUPFAM" id="SSF51658">
    <property type="entry name" value="Xylose isomerase-like"/>
    <property type="match status" value="1"/>
</dbReference>
<keyword evidence="2" id="KW-1185">Reference proteome</keyword>
<organism evidence="1 2">
    <name type="scientific">Parvibium lacunae</name>
    <dbReference type="NCBI Taxonomy" id="1888893"/>
    <lineage>
        <taxon>Bacteria</taxon>
        <taxon>Pseudomonadati</taxon>
        <taxon>Pseudomonadota</taxon>
        <taxon>Betaproteobacteria</taxon>
        <taxon>Burkholderiales</taxon>
        <taxon>Alcaligenaceae</taxon>
        <taxon>Parvibium</taxon>
    </lineage>
</organism>
<dbReference type="PANTHER" id="PTHR42194">
    <property type="entry name" value="UPF0276 PROTEIN HI_1600"/>
    <property type="match status" value="1"/>
</dbReference>
<reference evidence="1 2" key="1">
    <citation type="journal article" date="2018" name="Int. J. Syst. Evol. Microbiol.">
        <title>Parvibium lacunae gen. nov., sp. nov., a new member of the family Alcaligenaceae isolated from a freshwater pond.</title>
        <authorList>
            <person name="Chen W.M."/>
            <person name="Xie P.B."/>
            <person name="Hsu M.Y."/>
            <person name="Sheu S.Y."/>
        </authorList>
    </citation>
    <scope>NUCLEOTIDE SEQUENCE [LARGE SCALE GENOMIC DNA]</scope>
    <source>
        <strain evidence="1 2">KMB9</strain>
    </source>
</reference>
<sequence length="283" mass="31121">MPHSALATTAVGIGWRQPHYREVLDTSPALDFLEVHSENFFMAGGPSVRALEAARAQYPISLHGVGLALGGADDARPRHLDKLANLVQRIEPALVSEHLCWGGVAGNVLNDLLPLPYTEEALALVSSRVQQLQERLQRPVLIENLSQYIQYQHSTLIETEFLAALCDRTGCQILLDVNNLYVNAQNFGLDFTDLLAPLRTEMIGEIHLAGHLVTPECLIDNHGSRVCDAVWGCYQKTLQRFGPKPTLIEWDTDIPPLATLLAEVALATEQMAQSTAPSMAERT</sequence>
<name>A0A368L1D3_9BURK</name>